<evidence type="ECO:0000313" key="1">
    <source>
        <dbReference type="EMBL" id="GAD89173.1"/>
    </source>
</evidence>
<evidence type="ECO:0000313" key="2">
    <source>
        <dbReference type="Proteomes" id="UP000017800"/>
    </source>
</evidence>
<dbReference type="Proteomes" id="UP000017800">
    <property type="component" value="Unassembled WGS sequence"/>
</dbReference>
<protein>
    <submittedName>
        <fullName evidence="1">Uncharacterized protein</fullName>
    </submittedName>
</protein>
<sequence>MFTIRIAINDMCKNVKFEGSIQKEKNTFRLVDVPVSLRGFASLISEYHQFNINLLETIEPNQFSVSDQARLERLKTSILKQTLHKNSINGKKTSQCNNMDESAFSSYVKKLNEQTVKTSTPLLSMKFPIELADAVCILTKHYPTLSAGALRGLETKVIKRPELTAIRNFCHKCIKRSKETKVSSSTTCNNTKSGKYYINRNRKAPLPVVQERNDVRCETSQAVFNSYLYKLREQQIFVNTKLINISFPNELIVSVGVLLKAYPAIIVEEIIEIRTCLIKQSELKAIKAFCRKCLKNSSLRVASEVDSNLAINKRKSKSGSIKDKISKKSNNKNVFVDGDDFAEKRIYTHPVIYYSTLFDEVLVPSELNAIKDKTELCLSLQATIGDFLAADSASFRYVSKESVNRLKLFYQSCLYKEDHENLPLSTVVKTKVSSEFADSTIDMNQCNTSIVEVNFPEYLTEVKEALVSAFPEGLTIKDCLNLNELKSRLRIKNQTFPFISLTAFASHINKRFDSNSIESTVGSGPEESLKHDVERKRENIEIMDLGEKIVHITRKGKTLRGWARFDIDKEEAFSVDKYTFYKNGGWFIREKHEDILINFLRRRQQVFTEFDIDDIAVQEKTEESASEIQTVEKLNSTQSRIGEFSGDNLPEISLE</sequence>
<accession>V5FCI5</accession>
<gene>
    <name evidence="1" type="ORF">VHA01S_016_00300</name>
</gene>
<organism evidence="1 2">
    <name type="scientific">Vibrio halioticoli NBRC 102217</name>
    <dbReference type="NCBI Taxonomy" id="1219072"/>
    <lineage>
        <taxon>Bacteria</taxon>
        <taxon>Pseudomonadati</taxon>
        <taxon>Pseudomonadota</taxon>
        <taxon>Gammaproteobacteria</taxon>
        <taxon>Vibrionales</taxon>
        <taxon>Vibrionaceae</taxon>
        <taxon>Vibrio</taxon>
    </lineage>
</organism>
<name>V5FCI5_9VIBR</name>
<dbReference type="AlphaFoldDB" id="V5FCI5"/>
<comment type="caution">
    <text evidence="1">The sequence shown here is derived from an EMBL/GenBank/DDBJ whole genome shotgun (WGS) entry which is preliminary data.</text>
</comment>
<keyword evidence="2" id="KW-1185">Reference proteome</keyword>
<proteinExistence type="predicted"/>
<dbReference type="EMBL" id="BAUJ01000016">
    <property type="protein sequence ID" value="GAD89173.1"/>
    <property type="molecule type" value="Genomic_DNA"/>
</dbReference>
<reference evidence="1 2" key="1">
    <citation type="submission" date="2013-11" db="EMBL/GenBank/DDBJ databases">
        <title>Whole genome shotgun sequence of Vibrio halioticoli NBRC 102217.</title>
        <authorList>
            <person name="Isaki S."/>
            <person name="Kimura A."/>
            <person name="Ohji S."/>
            <person name="Hosoyama A."/>
            <person name="Fujita N."/>
            <person name="Hashimoto M."/>
            <person name="Hosoyama Y."/>
            <person name="Yamazoe A."/>
        </authorList>
    </citation>
    <scope>NUCLEOTIDE SEQUENCE [LARGE SCALE GENOMIC DNA]</scope>
    <source>
        <strain evidence="1 2">NBRC 102217</strain>
    </source>
</reference>
<dbReference type="RefSeq" id="WP_023403544.1">
    <property type="nucleotide sequence ID" value="NZ_BAUJ01000016.1"/>
</dbReference>